<evidence type="ECO:0000256" key="1">
    <source>
        <dbReference type="ARBA" id="ARBA00023015"/>
    </source>
</evidence>
<accession>A0AAE4ARC4</accession>
<evidence type="ECO:0000256" key="2">
    <source>
        <dbReference type="ARBA" id="ARBA00023125"/>
    </source>
</evidence>
<keyword evidence="6" id="KW-1185">Reference proteome</keyword>
<dbReference type="AlphaFoldDB" id="A0AAE4ARC4"/>
<dbReference type="EMBL" id="JAUSVL010000001">
    <property type="protein sequence ID" value="MDQ0291357.1"/>
    <property type="molecule type" value="Genomic_DNA"/>
</dbReference>
<dbReference type="RefSeq" id="WP_307264037.1">
    <property type="nucleotide sequence ID" value="NZ_JAUSVL010000001.1"/>
</dbReference>
<keyword evidence="1" id="KW-0805">Transcription regulation</keyword>
<dbReference type="GO" id="GO:0003700">
    <property type="term" value="F:DNA-binding transcription factor activity"/>
    <property type="evidence" value="ECO:0007669"/>
    <property type="project" value="TreeGrafter"/>
</dbReference>
<evidence type="ECO:0000259" key="4">
    <source>
        <dbReference type="PROSITE" id="PS50932"/>
    </source>
</evidence>
<dbReference type="Proteomes" id="UP001238163">
    <property type="component" value="Unassembled WGS sequence"/>
</dbReference>
<dbReference type="InterPro" id="IPR046335">
    <property type="entry name" value="LacI/GalR-like_sensor"/>
</dbReference>
<organism evidence="5 6">
    <name type="scientific">Oligosphaera ethanolica</name>
    <dbReference type="NCBI Taxonomy" id="760260"/>
    <lineage>
        <taxon>Bacteria</taxon>
        <taxon>Pseudomonadati</taxon>
        <taxon>Lentisphaerota</taxon>
        <taxon>Oligosphaeria</taxon>
        <taxon>Oligosphaerales</taxon>
        <taxon>Oligosphaeraceae</taxon>
        <taxon>Oligosphaera</taxon>
    </lineage>
</organism>
<dbReference type="SUPFAM" id="SSF47413">
    <property type="entry name" value="lambda repressor-like DNA-binding domains"/>
    <property type="match status" value="1"/>
</dbReference>
<dbReference type="CDD" id="cd01392">
    <property type="entry name" value="HTH_LacI"/>
    <property type="match status" value="1"/>
</dbReference>
<evidence type="ECO:0000256" key="3">
    <source>
        <dbReference type="ARBA" id="ARBA00023163"/>
    </source>
</evidence>
<name>A0AAE4ARC4_9BACT</name>
<dbReference type="Pfam" id="PF13377">
    <property type="entry name" value="Peripla_BP_3"/>
    <property type="match status" value="1"/>
</dbReference>
<dbReference type="Pfam" id="PF00356">
    <property type="entry name" value="LacI"/>
    <property type="match status" value="1"/>
</dbReference>
<dbReference type="Gene3D" id="3.40.50.2300">
    <property type="match status" value="2"/>
</dbReference>
<comment type="caution">
    <text evidence="5">The sequence shown here is derived from an EMBL/GenBank/DDBJ whole genome shotgun (WGS) entry which is preliminary data.</text>
</comment>
<evidence type="ECO:0000313" key="6">
    <source>
        <dbReference type="Proteomes" id="UP001238163"/>
    </source>
</evidence>
<feature type="domain" description="HTH lacI-type" evidence="4">
    <location>
        <begin position="8"/>
        <end position="66"/>
    </location>
</feature>
<dbReference type="InterPro" id="IPR000843">
    <property type="entry name" value="HTH_LacI"/>
</dbReference>
<dbReference type="InterPro" id="IPR028082">
    <property type="entry name" value="Peripla_BP_I"/>
</dbReference>
<dbReference type="CDD" id="cd06267">
    <property type="entry name" value="PBP1_LacI_sugar_binding-like"/>
    <property type="match status" value="1"/>
</dbReference>
<dbReference type="PROSITE" id="PS50932">
    <property type="entry name" value="HTH_LACI_2"/>
    <property type="match status" value="1"/>
</dbReference>
<evidence type="ECO:0000313" key="5">
    <source>
        <dbReference type="EMBL" id="MDQ0291357.1"/>
    </source>
</evidence>
<dbReference type="SUPFAM" id="SSF53822">
    <property type="entry name" value="Periplasmic binding protein-like I"/>
    <property type="match status" value="1"/>
</dbReference>
<dbReference type="PANTHER" id="PTHR30146">
    <property type="entry name" value="LACI-RELATED TRANSCRIPTIONAL REPRESSOR"/>
    <property type="match status" value="1"/>
</dbReference>
<sequence length="345" mass="37917">MAGKHGQVRLQDIALEVGVSVVTVAKVLNNTGGKNTRVSDRVAEKIRACERRLGYQPNQLARQLAGKSSDIIGVAMDSYAPAIFHTRLAMMEQVASSLGYRFLVGQAHDTIDKMVSFARDFESYNVAGIICLAHNYPGYSSCIASAYPADKTVFMEKPEGMARPCYVSLAVEDAFCDAVQHMAARGRTRPVLFLKGNLQTNYGMDLRQQGYLSGLAGSGLNYSRVIMLQPEDEACSLVLQERVRSLLCTDRPDAFIAANDHIAGALLRALLKLKVRVPEDVALMGFDNVDFAKLLTPSLTTFDDRSDVIAESLVTMLVALIQDPDLPIECRQKRVRPKLIVREST</sequence>
<keyword evidence="3" id="KW-0804">Transcription</keyword>
<reference evidence="5" key="1">
    <citation type="submission" date="2023-07" db="EMBL/GenBank/DDBJ databases">
        <title>Genomic Encyclopedia of Type Strains, Phase IV (KMG-IV): sequencing the most valuable type-strain genomes for metagenomic binning, comparative biology and taxonomic classification.</title>
        <authorList>
            <person name="Goeker M."/>
        </authorList>
    </citation>
    <scope>NUCLEOTIDE SEQUENCE</scope>
    <source>
        <strain evidence="5">DSM 24202</strain>
    </source>
</reference>
<dbReference type="InterPro" id="IPR010982">
    <property type="entry name" value="Lambda_DNA-bd_dom_sf"/>
</dbReference>
<dbReference type="PANTHER" id="PTHR30146:SF109">
    <property type="entry name" value="HTH-TYPE TRANSCRIPTIONAL REGULATOR GALS"/>
    <property type="match status" value="1"/>
</dbReference>
<dbReference type="GO" id="GO:0000976">
    <property type="term" value="F:transcription cis-regulatory region binding"/>
    <property type="evidence" value="ECO:0007669"/>
    <property type="project" value="TreeGrafter"/>
</dbReference>
<dbReference type="Gene3D" id="1.10.260.40">
    <property type="entry name" value="lambda repressor-like DNA-binding domains"/>
    <property type="match status" value="1"/>
</dbReference>
<dbReference type="SMART" id="SM00354">
    <property type="entry name" value="HTH_LACI"/>
    <property type="match status" value="1"/>
</dbReference>
<gene>
    <name evidence="5" type="ORF">J3R75_003464</name>
</gene>
<keyword evidence="2 5" id="KW-0238">DNA-binding</keyword>
<protein>
    <submittedName>
        <fullName evidence="5">DNA-binding LacI/PurR family transcriptional regulator</fullName>
    </submittedName>
</protein>
<proteinExistence type="predicted"/>